<dbReference type="InterPro" id="IPR006659">
    <property type="entry name" value="Arsenate_reductase"/>
</dbReference>
<reference evidence="9" key="1">
    <citation type="journal article" date="2019" name="Int. J. Syst. Evol. Microbiol.">
        <title>The Global Catalogue of Microorganisms (GCM) 10K type strain sequencing project: providing services to taxonomists for standard genome sequencing and annotation.</title>
        <authorList>
            <consortium name="The Broad Institute Genomics Platform"/>
            <consortium name="The Broad Institute Genome Sequencing Center for Infectious Disease"/>
            <person name="Wu L."/>
            <person name="Ma J."/>
        </authorList>
    </citation>
    <scope>NUCLEOTIDE SEQUENCE [LARGE SCALE GENOMIC DNA]</scope>
    <source>
        <strain evidence="9">CCUG 38813</strain>
    </source>
</reference>
<dbReference type="Gene3D" id="3.40.30.10">
    <property type="entry name" value="Glutaredoxin"/>
    <property type="match status" value="1"/>
</dbReference>
<accession>A0ABW0PBV9</accession>
<sequence>MDITIYHHPHCSNSRQTLAAIRAAGHAPRIVDYLIAPPSREELERMLAAAGMRPRAAMRTKESLYTELGLDGDAVSDAVLIDAMLAHPVLINRPFVLTPKGVRLCRPPETVREIL</sequence>
<protein>
    <recommendedName>
        <fullName evidence="5 7">Arsenate reductase</fullName>
        <ecNumber evidence="4 7">1.20.4.1</ecNumber>
    </recommendedName>
</protein>
<dbReference type="EC" id="1.20.4.1" evidence="4 7"/>
<gene>
    <name evidence="8" type="primary">arsC</name>
    <name evidence="8" type="ORF">ACFPOU_03215</name>
</gene>
<evidence type="ECO:0000256" key="6">
    <source>
        <dbReference type="PROSITE-ProRule" id="PRU01282"/>
    </source>
</evidence>
<keyword evidence="9" id="KW-1185">Reference proteome</keyword>
<dbReference type="Proteomes" id="UP001596031">
    <property type="component" value="Unassembled WGS sequence"/>
</dbReference>
<comment type="caution">
    <text evidence="8">The sequence shown here is derived from an EMBL/GenBank/DDBJ whole genome shotgun (WGS) entry which is preliminary data.</text>
</comment>
<dbReference type="CDD" id="cd03034">
    <property type="entry name" value="ArsC_ArsC"/>
    <property type="match status" value="1"/>
</dbReference>
<evidence type="ECO:0000256" key="1">
    <source>
        <dbReference type="ARBA" id="ARBA00007198"/>
    </source>
</evidence>
<organism evidence="8 9">
    <name type="scientific">Massilia jejuensis</name>
    <dbReference type="NCBI Taxonomy" id="648894"/>
    <lineage>
        <taxon>Bacteria</taxon>
        <taxon>Pseudomonadati</taxon>
        <taxon>Pseudomonadota</taxon>
        <taxon>Betaproteobacteria</taxon>
        <taxon>Burkholderiales</taxon>
        <taxon>Oxalobacteraceae</taxon>
        <taxon>Telluria group</taxon>
        <taxon>Massilia</taxon>
    </lineage>
</organism>
<keyword evidence="2" id="KW-0059">Arsenical resistance</keyword>
<comment type="catalytic activity">
    <reaction evidence="7">
        <text>[glutaredoxin]-dithiol + arsenate + glutathione + H(+) = glutathionyl-S-S-[glutaredoxin] + arsenite + H2O</text>
        <dbReference type="Rhea" id="RHEA:22016"/>
        <dbReference type="Rhea" id="RHEA-COMP:10729"/>
        <dbReference type="Rhea" id="RHEA-COMP:17668"/>
        <dbReference type="ChEBI" id="CHEBI:15377"/>
        <dbReference type="ChEBI" id="CHEBI:15378"/>
        <dbReference type="ChEBI" id="CHEBI:29242"/>
        <dbReference type="ChEBI" id="CHEBI:29950"/>
        <dbReference type="ChEBI" id="CHEBI:48597"/>
        <dbReference type="ChEBI" id="CHEBI:57925"/>
        <dbReference type="ChEBI" id="CHEBI:146199"/>
        <dbReference type="EC" id="1.20.4.1"/>
    </reaction>
</comment>
<evidence type="ECO:0000256" key="7">
    <source>
        <dbReference type="RuleBase" id="RU362029"/>
    </source>
</evidence>
<dbReference type="NCBIfam" id="TIGR00014">
    <property type="entry name" value="arsC"/>
    <property type="match status" value="1"/>
</dbReference>
<evidence type="ECO:0000313" key="9">
    <source>
        <dbReference type="Proteomes" id="UP001596031"/>
    </source>
</evidence>
<dbReference type="InterPro" id="IPR036249">
    <property type="entry name" value="Thioredoxin-like_sf"/>
</dbReference>
<proteinExistence type="inferred from homology"/>
<dbReference type="Pfam" id="PF03960">
    <property type="entry name" value="ArsC"/>
    <property type="match status" value="1"/>
</dbReference>
<dbReference type="PANTHER" id="PTHR30041:SF5">
    <property type="entry name" value="ARSENATE REDUCTASE-RELATED"/>
    <property type="match status" value="1"/>
</dbReference>
<comment type="similarity">
    <text evidence="1 6 7">Belongs to the ArsC family.</text>
</comment>
<dbReference type="SUPFAM" id="SSF52833">
    <property type="entry name" value="Thioredoxin-like"/>
    <property type="match status" value="1"/>
</dbReference>
<dbReference type="EMBL" id="JBHSMS010000013">
    <property type="protein sequence ID" value="MFC5510136.1"/>
    <property type="molecule type" value="Genomic_DNA"/>
</dbReference>
<dbReference type="PANTHER" id="PTHR30041">
    <property type="entry name" value="ARSENATE REDUCTASE"/>
    <property type="match status" value="1"/>
</dbReference>
<dbReference type="InterPro" id="IPR006660">
    <property type="entry name" value="Arsenate_reductase-like"/>
</dbReference>
<evidence type="ECO:0000313" key="8">
    <source>
        <dbReference type="EMBL" id="MFC5510136.1"/>
    </source>
</evidence>
<dbReference type="GO" id="GO:0008794">
    <property type="term" value="F:arsenate reductase (glutaredoxin) activity"/>
    <property type="evidence" value="ECO:0007669"/>
    <property type="project" value="UniProtKB-EC"/>
</dbReference>
<keyword evidence="3 7" id="KW-0560">Oxidoreductase</keyword>
<evidence type="ECO:0000256" key="2">
    <source>
        <dbReference type="ARBA" id="ARBA00022849"/>
    </source>
</evidence>
<evidence type="ECO:0000256" key="3">
    <source>
        <dbReference type="ARBA" id="ARBA00023002"/>
    </source>
</evidence>
<dbReference type="PROSITE" id="PS51353">
    <property type="entry name" value="ARSC"/>
    <property type="match status" value="1"/>
</dbReference>
<evidence type="ECO:0000256" key="4">
    <source>
        <dbReference type="ARBA" id="ARBA00038969"/>
    </source>
</evidence>
<evidence type="ECO:0000256" key="5">
    <source>
        <dbReference type="ARBA" id="ARBA00039879"/>
    </source>
</evidence>
<name>A0ABW0PBV9_9BURK</name>
<dbReference type="RefSeq" id="WP_379717133.1">
    <property type="nucleotide sequence ID" value="NZ_JBHSMS010000013.1"/>
</dbReference>